<dbReference type="EMBL" id="FNYY01000007">
    <property type="protein sequence ID" value="SEJ55838.1"/>
    <property type="molecule type" value="Genomic_DNA"/>
</dbReference>
<comment type="subcellular location">
    <subcellularLocation>
        <location evidence="7">Cytoplasm</location>
    </subcellularLocation>
</comment>
<evidence type="ECO:0000256" key="4">
    <source>
        <dbReference type="ARBA" id="ARBA00023152"/>
    </source>
</evidence>
<dbReference type="GO" id="GO:0048029">
    <property type="term" value="F:monosaccharide binding"/>
    <property type="evidence" value="ECO:0007669"/>
    <property type="project" value="TreeGrafter"/>
</dbReference>
<dbReference type="InterPro" id="IPR035482">
    <property type="entry name" value="SIS_PGI_2"/>
</dbReference>
<dbReference type="GO" id="GO:0006096">
    <property type="term" value="P:glycolytic process"/>
    <property type="evidence" value="ECO:0007669"/>
    <property type="project" value="UniProtKB-UniRule"/>
</dbReference>
<name>A0A975WAE3_9RHOB</name>
<comment type="pathway">
    <text evidence="1 7 8">Carbohydrate degradation; glycolysis; D-glyceraldehyde 3-phosphate and glycerone phosphate from D-glucose: step 2/4.</text>
</comment>
<dbReference type="InterPro" id="IPR046348">
    <property type="entry name" value="SIS_dom_sf"/>
</dbReference>
<keyword evidence="5 7" id="KW-0413">Isomerase</keyword>
<organism evidence="9 10">
    <name type="scientific">Marinovum algicola</name>
    <dbReference type="NCBI Taxonomy" id="42444"/>
    <lineage>
        <taxon>Bacteria</taxon>
        <taxon>Pseudomonadati</taxon>
        <taxon>Pseudomonadota</taxon>
        <taxon>Alphaproteobacteria</taxon>
        <taxon>Rhodobacterales</taxon>
        <taxon>Roseobacteraceae</taxon>
        <taxon>Marinovum</taxon>
    </lineage>
</organism>
<proteinExistence type="inferred from homology"/>
<dbReference type="GO" id="GO:0051156">
    <property type="term" value="P:glucose 6-phosphate metabolic process"/>
    <property type="evidence" value="ECO:0007669"/>
    <property type="project" value="TreeGrafter"/>
</dbReference>
<dbReference type="GeneID" id="80818563"/>
<dbReference type="GO" id="GO:0004347">
    <property type="term" value="F:glucose-6-phosphate isomerase activity"/>
    <property type="evidence" value="ECO:0007669"/>
    <property type="project" value="UniProtKB-UniRule"/>
</dbReference>
<gene>
    <name evidence="7" type="primary">pgi</name>
    <name evidence="9" type="ORF">SAMN04487940_10784</name>
</gene>
<dbReference type="SUPFAM" id="SSF53697">
    <property type="entry name" value="SIS domain"/>
    <property type="match status" value="1"/>
</dbReference>
<evidence type="ECO:0000256" key="5">
    <source>
        <dbReference type="ARBA" id="ARBA00023235"/>
    </source>
</evidence>
<evidence type="ECO:0000256" key="2">
    <source>
        <dbReference type="ARBA" id="ARBA00006604"/>
    </source>
</evidence>
<evidence type="ECO:0000256" key="1">
    <source>
        <dbReference type="ARBA" id="ARBA00004926"/>
    </source>
</evidence>
<dbReference type="CDD" id="cd05016">
    <property type="entry name" value="SIS_PGI_2"/>
    <property type="match status" value="1"/>
</dbReference>
<feature type="active site" evidence="7">
    <location>
        <position position="370"/>
    </location>
</feature>
<dbReference type="InterPro" id="IPR023096">
    <property type="entry name" value="G6P_Isomerase_C"/>
</dbReference>
<comment type="pathway">
    <text evidence="7">Carbohydrate biosynthesis; gluconeogenesis.</text>
</comment>
<dbReference type="HAMAP" id="MF_00473">
    <property type="entry name" value="G6P_isomerase"/>
    <property type="match status" value="1"/>
</dbReference>
<evidence type="ECO:0000256" key="7">
    <source>
        <dbReference type="HAMAP-Rule" id="MF_00473"/>
    </source>
</evidence>
<keyword evidence="7" id="KW-0963">Cytoplasm</keyword>
<dbReference type="PROSITE" id="PS00765">
    <property type="entry name" value="P_GLUCOSE_ISOMERASE_1"/>
    <property type="match status" value="1"/>
</dbReference>
<dbReference type="PROSITE" id="PS51463">
    <property type="entry name" value="P_GLUCOSE_ISOMERASE_3"/>
    <property type="match status" value="1"/>
</dbReference>
<dbReference type="InterPro" id="IPR018189">
    <property type="entry name" value="Phosphoglucose_isomerase_CS"/>
</dbReference>
<keyword evidence="10" id="KW-1185">Reference proteome</keyword>
<dbReference type="GO" id="GO:0006094">
    <property type="term" value="P:gluconeogenesis"/>
    <property type="evidence" value="ECO:0007669"/>
    <property type="project" value="UniProtKB-UniRule"/>
</dbReference>
<dbReference type="NCBIfam" id="NF001211">
    <property type="entry name" value="PRK00179.1"/>
    <property type="match status" value="1"/>
</dbReference>
<dbReference type="CDD" id="cd05015">
    <property type="entry name" value="SIS_PGI_1"/>
    <property type="match status" value="1"/>
</dbReference>
<dbReference type="PROSITE" id="PS00174">
    <property type="entry name" value="P_GLUCOSE_ISOMERASE_2"/>
    <property type="match status" value="1"/>
</dbReference>
<evidence type="ECO:0000313" key="10">
    <source>
        <dbReference type="Proteomes" id="UP000182932"/>
    </source>
</evidence>
<comment type="similarity">
    <text evidence="2 7 8">Belongs to the GPI family.</text>
</comment>
<dbReference type="InterPro" id="IPR001672">
    <property type="entry name" value="G6P_Isomerase"/>
</dbReference>
<dbReference type="RefSeq" id="WP_074836805.1">
    <property type="nucleotide sequence ID" value="NZ_CATLQZ010000003.1"/>
</dbReference>
<evidence type="ECO:0000313" key="9">
    <source>
        <dbReference type="EMBL" id="SEJ55838.1"/>
    </source>
</evidence>
<dbReference type="Gene3D" id="3.40.50.10490">
    <property type="entry name" value="Glucose-6-phosphate isomerase like protein, domain 1"/>
    <property type="match status" value="2"/>
</dbReference>
<comment type="function">
    <text evidence="7">Catalyzes the reversible isomerization of glucose-6-phosphate to fructose-6-phosphate.</text>
</comment>
<keyword evidence="4 7" id="KW-0324">Glycolysis</keyword>
<dbReference type="GO" id="GO:0097367">
    <property type="term" value="F:carbohydrate derivative binding"/>
    <property type="evidence" value="ECO:0007669"/>
    <property type="project" value="InterPro"/>
</dbReference>
<dbReference type="InterPro" id="IPR035476">
    <property type="entry name" value="SIS_PGI_1"/>
</dbReference>
<dbReference type="AlphaFoldDB" id="A0A975WAE3"/>
<feature type="active site" description="Proton donor" evidence="7">
    <location>
        <position position="339"/>
    </location>
</feature>
<evidence type="ECO:0000256" key="8">
    <source>
        <dbReference type="RuleBase" id="RU000612"/>
    </source>
</evidence>
<dbReference type="Gene3D" id="1.10.1390.10">
    <property type="match status" value="1"/>
</dbReference>
<reference evidence="9 10" key="1">
    <citation type="submission" date="2016-10" db="EMBL/GenBank/DDBJ databases">
        <authorList>
            <person name="Varghese N."/>
            <person name="Submissions S."/>
        </authorList>
    </citation>
    <scope>NUCLEOTIDE SEQUENCE [LARGE SCALE GENOMIC DNA]</scope>
    <source>
        <strain evidence="9 10">FF3</strain>
    </source>
</reference>
<protein>
    <recommendedName>
        <fullName evidence="7">Glucose-6-phosphate isomerase</fullName>
        <shortName evidence="7">GPI</shortName>
        <ecNumber evidence="7">5.3.1.9</ecNumber>
    </recommendedName>
    <alternativeName>
        <fullName evidence="7">Phosphoglucose isomerase</fullName>
        <shortName evidence="7">PGI</shortName>
    </alternativeName>
    <alternativeName>
        <fullName evidence="7">Phosphohexose isomerase</fullName>
        <shortName evidence="7">PHI</shortName>
    </alternativeName>
</protein>
<sequence>MWTKLKSLAQDAETRKITELFEDPGRAEAFSTSFDQTLFDFSKTNIDAATLAALLELAENAGVATKRDAMFSGAKINETEGRAVLHTALRNLDGAPVAVDGEDVMPGVLKTLDRMSDFAGQVRDGSFRGQGGAITDVVNIGIGGSDLGPVMAYKALAPYADGPRVHYVSNVDGADIADTLRGLNPETTLVIVASKTFTTIETMTNARTARAWMSEKVSDPAAQFAALSTDQEKTGAFGIDPARVFGFEDWVGGRYSVWGPIGLSLMIGIGSDAFRAFLRGGQAMDRHFKEAEFAENMPVLLALVGIWHNQVLGHATRAVLPYDNRLVRLPAYLQQLEMESNGKSVAIDGSDLGHNSGPVVWGEPGTNGQHAFYQLIHQGTRVIPCEFLVAAEGHEPELAHHHQLLVANCLAQSEALMRGRTLDEAREKVAGKFEGDEMERQARHRVFPGNRPSTTLIYPQLTPEILGQIVALYEHRVFVEGVILDINSYDQWGVELGKELATALGPIVAGEESAESKDGSTRQLVEYVLKHRG</sequence>
<accession>A0A975WAE3</accession>
<dbReference type="EC" id="5.3.1.9" evidence="7"/>
<dbReference type="PANTHER" id="PTHR11469:SF1">
    <property type="entry name" value="GLUCOSE-6-PHOSPHATE ISOMERASE"/>
    <property type="match status" value="1"/>
</dbReference>
<dbReference type="PRINTS" id="PR00662">
    <property type="entry name" value="G6PISOMERASE"/>
</dbReference>
<evidence type="ECO:0000256" key="6">
    <source>
        <dbReference type="ARBA" id="ARBA00029321"/>
    </source>
</evidence>
<dbReference type="PANTHER" id="PTHR11469">
    <property type="entry name" value="GLUCOSE-6-PHOSPHATE ISOMERASE"/>
    <property type="match status" value="1"/>
</dbReference>
<dbReference type="Pfam" id="PF00342">
    <property type="entry name" value="PGI"/>
    <property type="match status" value="1"/>
</dbReference>
<dbReference type="Proteomes" id="UP000182932">
    <property type="component" value="Unassembled WGS sequence"/>
</dbReference>
<evidence type="ECO:0000256" key="3">
    <source>
        <dbReference type="ARBA" id="ARBA00022432"/>
    </source>
</evidence>
<keyword evidence="3 7" id="KW-0312">Gluconeogenesis</keyword>
<dbReference type="GO" id="GO:0005829">
    <property type="term" value="C:cytosol"/>
    <property type="evidence" value="ECO:0007669"/>
    <property type="project" value="TreeGrafter"/>
</dbReference>
<comment type="catalytic activity">
    <reaction evidence="6 7 8">
        <text>alpha-D-glucose 6-phosphate = beta-D-fructose 6-phosphate</text>
        <dbReference type="Rhea" id="RHEA:11816"/>
        <dbReference type="ChEBI" id="CHEBI:57634"/>
        <dbReference type="ChEBI" id="CHEBI:58225"/>
        <dbReference type="EC" id="5.3.1.9"/>
    </reaction>
</comment>
<feature type="active site" evidence="7">
    <location>
        <position position="498"/>
    </location>
</feature>
<comment type="caution">
    <text evidence="9">The sequence shown here is derived from an EMBL/GenBank/DDBJ whole genome shotgun (WGS) entry which is preliminary data.</text>
</comment>